<name>A0A0B1PB09_UNCNE</name>
<keyword evidence="2" id="KW-0472">Membrane</keyword>
<evidence type="ECO:0000313" key="3">
    <source>
        <dbReference type="EMBL" id="KHJ34151.1"/>
    </source>
</evidence>
<accession>A0A0B1PB09</accession>
<gene>
    <name evidence="3" type="ORF">EV44_g5695</name>
</gene>
<feature type="transmembrane region" description="Helical" evidence="2">
    <location>
        <begin position="288"/>
        <end position="310"/>
    </location>
</feature>
<feature type="region of interest" description="Disordered" evidence="1">
    <location>
        <begin position="1"/>
        <end position="70"/>
    </location>
</feature>
<organism evidence="3 4">
    <name type="scientific">Uncinula necator</name>
    <name type="common">Grape powdery mildew</name>
    <dbReference type="NCBI Taxonomy" id="52586"/>
    <lineage>
        <taxon>Eukaryota</taxon>
        <taxon>Fungi</taxon>
        <taxon>Dikarya</taxon>
        <taxon>Ascomycota</taxon>
        <taxon>Pezizomycotina</taxon>
        <taxon>Leotiomycetes</taxon>
        <taxon>Erysiphales</taxon>
        <taxon>Erysiphaceae</taxon>
        <taxon>Erysiphe</taxon>
    </lineage>
</organism>
<evidence type="ECO:0000256" key="2">
    <source>
        <dbReference type="SAM" id="Phobius"/>
    </source>
</evidence>
<evidence type="ECO:0000256" key="1">
    <source>
        <dbReference type="SAM" id="MobiDB-lite"/>
    </source>
</evidence>
<keyword evidence="4" id="KW-1185">Reference proteome</keyword>
<dbReference type="HOGENOM" id="CLU_834694_0_0_1"/>
<sequence>MYNLKDTNLARENQATNKSNNHFNSEIITNPTLKKSIPEERVPNPAFSGPSPAHPLLEKKPPLSQPNSIPKPIQLTHQLRKRYIPEDRVPNPAFPGPSLPNPLIRPYPPLFKPKPPFRLIKITDEPWEIGRPEERIPKLTFPGSSPLLLPEPLAQLNEITNKPWEIFKPEEQIFRQPFSGPSSANPVLQAKASVTPIEIASQLWKKSKPEERVPNPAFPGPFPEHPLLLRKPLTRPINFRKYNKFLHSHYLRSGILESRNLIGRHVDVRRNDLTLLHHPRSRKASTLWYAQVMMVILTIILLSIVMLGIYQNIIRWFRTRKIVAGKNRQRVDF</sequence>
<proteinExistence type="predicted"/>
<reference evidence="3 4" key="1">
    <citation type="journal article" date="2014" name="BMC Genomics">
        <title>Adaptive genomic structural variation in the grape powdery mildew pathogen, Erysiphe necator.</title>
        <authorList>
            <person name="Jones L."/>
            <person name="Riaz S."/>
            <person name="Morales-Cruz A."/>
            <person name="Amrine K.C."/>
            <person name="McGuire B."/>
            <person name="Gubler W.D."/>
            <person name="Walker M.A."/>
            <person name="Cantu D."/>
        </authorList>
    </citation>
    <scope>NUCLEOTIDE SEQUENCE [LARGE SCALE GENOMIC DNA]</scope>
    <source>
        <strain evidence="4">c</strain>
    </source>
</reference>
<dbReference type="EMBL" id="JNVN01001022">
    <property type="protein sequence ID" value="KHJ34151.1"/>
    <property type="molecule type" value="Genomic_DNA"/>
</dbReference>
<evidence type="ECO:0000313" key="4">
    <source>
        <dbReference type="Proteomes" id="UP000030854"/>
    </source>
</evidence>
<dbReference type="Proteomes" id="UP000030854">
    <property type="component" value="Unassembled WGS sequence"/>
</dbReference>
<keyword evidence="2" id="KW-0812">Transmembrane</keyword>
<protein>
    <submittedName>
        <fullName evidence="3">Uncharacterized protein</fullName>
    </submittedName>
</protein>
<keyword evidence="2" id="KW-1133">Transmembrane helix</keyword>
<feature type="compositionally biased region" description="Polar residues" evidence="1">
    <location>
        <begin position="10"/>
        <end position="33"/>
    </location>
</feature>
<comment type="caution">
    <text evidence="3">The sequence shown here is derived from an EMBL/GenBank/DDBJ whole genome shotgun (WGS) entry which is preliminary data.</text>
</comment>
<dbReference type="AlphaFoldDB" id="A0A0B1PB09"/>